<protein>
    <recommendedName>
        <fullName evidence="4">No apical meristem-associated C-terminal domain-containing protein</fullName>
    </recommendedName>
</protein>
<evidence type="ECO:0008006" key="4">
    <source>
        <dbReference type="Google" id="ProtNLM"/>
    </source>
</evidence>
<feature type="compositionally biased region" description="Acidic residues" evidence="1">
    <location>
        <begin position="154"/>
        <end position="165"/>
    </location>
</feature>
<feature type="region of interest" description="Disordered" evidence="1">
    <location>
        <begin position="26"/>
        <end position="65"/>
    </location>
</feature>
<feature type="compositionally biased region" description="Polar residues" evidence="1">
    <location>
        <begin position="29"/>
        <end position="38"/>
    </location>
</feature>
<proteinExistence type="predicted"/>
<sequence>MLTKNMKKWKMKHCWDILKGAQKWKSWKQKQGTTSAEDSTMDARPIGQHQAKAQERANKRQRKDKGRAIELEEQELQLTQEQNLLERERVAQLKRITFNSQRMSDNAAMSVGMTNMAAFQRAYYERMHERIFKRTEREEEEEERERENVGVGETVEEETAEDDNQIQEANEIQGISE</sequence>
<dbReference type="AlphaFoldDB" id="A0AAD5PJ79"/>
<keyword evidence="3" id="KW-1185">Reference proteome</keyword>
<reference evidence="2" key="1">
    <citation type="journal article" date="2022" name="IScience">
        <title>Evolution of zygomycete secretomes and the origins of terrestrial fungal ecologies.</title>
        <authorList>
            <person name="Chang Y."/>
            <person name="Wang Y."/>
            <person name="Mondo S."/>
            <person name="Ahrendt S."/>
            <person name="Andreopoulos W."/>
            <person name="Barry K."/>
            <person name="Beard J."/>
            <person name="Benny G.L."/>
            <person name="Blankenship S."/>
            <person name="Bonito G."/>
            <person name="Cuomo C."/>
            <person name="Desiro A."/>
            <person name="Gervers K.A."/>
            <person name="Hundley H."/>
            <person name="Kuo A."/>
            <person name="LaButti K."/>
            <person name="Lang B.F."/>
            <person name="Lipzen A."/>
            <person name="O'Donnell K."/>
            <person name="Pangilinan J."/>
            <person name="Reynolds N."/>
            <person name="Sandor L."/>
            <person name="Smith M.E."/>
            <person name="Tsang A."/>
            <person name="Grigoriev I.V."/>
            <person name="Stajich J.E."/>
            <person name="Spatafora J.W."/>
        </authorList>
    </citation>
    <scope>NUCLEOTIDE SEQUENCE</scope>
    <source>
        <strain evidence="2">RSA 2281</strain>
    </source>
</reference>
<feature type="region of interest" description="Disordered" evidence="1">
    <location>
        <begin position="134"/>
        <end position="177"/>
    </location>
</feature>
<accession>A0AAD5PJ79</accession>
<evidence type="ECO:0000313" key="2">
    <source>
        <dbReference type="EMBL" id="KAI9278415.1"/>
    </source>
</evidence>
<feature type="compositionally biased region" description="Polar residues" evidence="1">
    <location>
        <begin position="166"/>
        <end position="177"/>
    </location>
</feature>
<organism evidence="2 3">
    <name type="scientific">Phascolomyces articulosus</name>
    <dbReference type="NCBI Taxonomy" id="60185"/>
    <lineage>
        <taxon>Eukaryota</taxon>
        <taxon>Fungi</taxon>
        <taxon>Fungi incertae sedis</taxon>
        <taxon>Mucoromycota</taxon>
        <taxon>Mucoromycotina</taxon>
        <taxon>Mucoromycetes</taxon>
        <taxon>Mucorales</taxon>
        <taxon>Lichtheimiaceae</taxon>
        <taxon>Phascolomyces</taxon>
    </lineage>
</organism>
<evidence type="ECO:0000313" key="3">
    <source>
        <dbReference type="Proteomes" id="UP001209540"/>
    </source>
</evidence>
<gene>
    <name evidence="2" type="ORF">BDA99DRAFT_531170</name>
</gene>
<name>A0AAD5PJ79_9FUNG</name>
<reference evidence="2" key="2">
    <citation type="submission" date="2023-02" db="EMBL/GenBank/DDBJ databases">
        <authorList>
            <consortium name="DOE Joint Genome Institute"/>
            <person name="Mondo S.J."/>
            <person name="Chang Y."/>
            <person name="Wang Y."/>
            <person name="Ahrendt S."/>
            <person name="Andreopoulos W."/>
            <person name="Barry K."/>
            <person name="Beard J."/>
            <person name="Benny G.L."/>
            <person name="Blankenship S."/>
            <person name="Bonito G."/>
            <person name="Cuomo C."/>
            <person name="Desiro A."/>
            <person name="Gervers K.A."/>
            <person name="Hundley H."/>
            <person name="Kuo A."/>
            <person name="LaButti K."/>
            <person name="Lang B.F."/>
            <person name="Lipzen A."/>
            <person name="O'Donnell K."/>
            <person name="Pangilinan J."/>
            <person name="Reynolds N."/>
            <person name="Sandor L."/>
            <person name="Smith M.W."/>
            <person name="Tsang A."/>
            <person name="Grigoriev I.V."/>
            <person name="Stajich J.E."/>
            <person name="Spatafora J.W."/>
        </authorList>
    </citation>
    <scope>NUCLEOTIDE SEQUENCE</scope>
    <source>
        <strain evidence="2">RSA 2281</strain>
    </source>
</reference>
<evidence type="ECO:0000256" key="1">
    <source>
        <dbReference type="SAM" id="MobiDB-lite"/>
    </source>
</evidence>
<comment type="caution">
    <text evidence="2">The sequence shown here is derived from an EMBL/GenBank/DDBJ whole genome shotgun (WGS) entry which is preliminary data.</text>
</comment>
<dbReference type="Proteomes" id="UP001209540">
    <property type="component" value="Unassembled WGS sequence"/>
</dbReference>
<dbReference type="EMBL" id="JAIXMP010000001">
    <property type="protein sequence ID" value="KAI9278415.1"/>
    <property type="molecule type" value="Genomic_DNA"/>
</dbReference>